<dbReference type="Proteomes" id="UP001358586">
    <property type="component" value="Chromosome 6"/>
</dbReference>
<dbReference type="PANTHER" id="PTHR33240:SF15">
    <property type="entry name" value="GAG-PRO-LIKE PROTEIN"/>
    <property type="match status" value="1"/>
</dbReference>
<keyword evidence="2" id="KW-1185">Reference proteome</keyword>
<evidence type="ECO:0000313" key="2">
    <source>
        <dbReference type="Proteomes" id="UP001358586"/>
    </source>
</evidence>
<dbReference type="EMBL" id="JARKNE010000006">
    <property type="protein sequence ID" value="KAK5825472.1"/>
    <property type="molecule type" value="Genomic_DNA"/>
</dbReference>
<evidence type="ECO:0000313" key="1">
    <source>
        <dbReference type="EMBL" id="KAK5825472.1"/>
    </source>
</evidence>
<organism evidence="1 2">
    <name type="scientific">Gossypium arboreum</name>
    <name type="common">Tree cotton</name>
    <name type="synonym">Gossypium nanking</name>
    <dbReference type="NCBI Taxonomy" id="29729"/>
    <lineage>
        <taxon>Eukaryota</taxon>
        <taxon>Viridiplantae</taxon>
        <taxon>Streptophyta</taxon>
        <taxon>Embryophyta</taxon>
        <taxon>Tracheophyta</taxon>
        <taxon>Spermatophyta</taxon>
        <taxon>Magnoliopsida</taxon>
        <taxon>eudicotyledons</taxon>
        <taxon>Gunneridae</taxon>
        <taxon>Pentapetalae</taxon>
        <taxon>rosids</taxon>
        <taxon>malvids</taxon>
        <taxon>Malvales</taxon>
        <taxon>Malvaceae</taxon>
        <taxon>Malvoideae</taxon>
        <taxon>Gossypium</taxon>
    </lineage>
</organism>
<dbReference type="InterPro" id="IPR021109">
    <property type="entry name" value="Peptidase_aspartic_dom_sf"/>
</dbReference>
<comment type="caution">
    <text evidence="1">The sequence shown here is derived from an EMBL/GenBank/DDBJ whole genome shotgun (WGS) entry which is preliminary data.</text>
</comment>
<dbReference type="PANTHER" id="PTHR33240">
    <property type="entry name" value="OS08G0508500 PROTEIN"/>
    <property type="match status" value="1"/>
</dbReference>
<reference evidence="1 2" key="1">
    <citation type="submission" date="2023-03" db="EMBL/GenBank/DDBJ databases">
        <title>WGS of Gossypium arboreum.</title>
        <authorList>
            <person name="Yu D."/>
        </authorList>
    </citation>
    <scope>NUCLEOTIDE SEQUENCE [LARGE SCALE GENOMIC DNA]</scope>
    <source>
        <tissue evidence="1">Leaf</tissue>
    </source>
</reference>
<protein>
    <submittedName>
        <fullName evidence="1">Uncharacterized protein</fullName>
    </submittedName>
</protein>
<dbReference type="CDD" id="cd00303">
    <property type="entry name" value="retropepsin_like"/>
    <property type="match status" value="1"/>
</dbReference>
<sequence>MVVSAIVSSFKVKRIFVDSGKAVEVSSWNAYRKIRLKEQALSKASPFYGFANHPNEVKGSITLSFILGDDKHTTTEYVQFHVIDHLMAYNAIFGRPTMRMKNMVIATFCMKIKFLKKTGVGFL</sequence>
<name>A0ABR0PM11_GOSAR</name>
<proteinExistence type="predicted"/>
<accession>A0ABR0PM11</accession>
<dbReference type="Gene3D" id="2.40.70.10">
    <property type="entry name" value="Acid Proteases"/>
    <property type="match status" value="1"/>
</dbReference>
<gene>
    <name evidence="1" type="ORF">PVK06_020309</name>
</gene>